<accession>A0A8S5TC53</accession>
<proteinExistence type="predicted"/>
<name>A0A8S5TC53_9CAUD</name>
<dbReference type="EMBL" id="BK032798">
    <property type="protein sequence ID" value="DAF60885.1"/>
    <property type="molecule type" value="Genomic_DNA"/>
</dbReference>
<organism evidence="1">
    <name type="scientific">Siphoviridae sp. ctVDC13</name>
    <dbReference type="NCBI Taxonomy" id="2827880"/>
    <lineage>
        <taxon>Viruses</taxon>
        <taxon>Duplodnaviria</taxon>
        <taxon>Heunggongvirae</taxon>
        <taxon>Uroviricota</taxon>
        <taxon>Caudoviricetes</taxon>
    </lineage>
</organism>
<evidence type="ECO:0000313" key="1">
    <source>
        <dbReference type="EMBL" id="DAF60885.1"/>
    </source>
</evidence>
<sequence length="219" mass="23006">MASYFNLTLDTLAPQGLTVKLNNGSQYTTSKNVTLNISVSDISTSGYQMKVWGIDGASSEDNATWETFAATKSIALPTGDGLKTVYIKVRDDVCNETAAASATITLDTSVPAVTIIGPDVSRISKTAPKNVATFSFTSDVAFTEYKIKVVPSKSSLHDAGTLIGTVNGSTNMNATGTFKASTAISCKIYGKDLEMASSGDGEKIIKVFVKNTVGTWSVA</sequence>
<protein>
    <submittedName>
        <fullName evidence="1">Uncharacterized protein</fullName>
    </submittedName>
</protein>
<reference evidence="1" key="1">
    <citation type="journal article" date="2021" name="Proc. Natl. Acad. Sci. U.S.A.">
        <title>A Catalog of Tens of Thousands of Viruses from Human Metagenomes Reveals Hidden Associations with Chronic Diseases.</title>
        <authorList>
            <person name="Tisza M.J."/>
            <person name="Buck C.B."/>
        </authorList>
    </citation>
    <scope>NUCLEOTIDE SEQUENCE</scope>
    <source>
        <strain evidence="1">CtVDC13</strain>
    </source>
</reference>